<dbReference type="KEGG" id="xbc:ELE36_08680"/>
<organism evidence="2 3">
    <name type="scientific">Pseudolysobacter antarcticus</name>
    <dbReference type="NCBI Taxonomy" id="2511995"/>
    <lineage>
        <taxon>Bacteria</taxon>
        <taxon>Pseudomonadati</taxon>
        <taxon>Pseudomonadota</taxon>
        <taxon>Gammaproteobacteria</taxon>
        <taxon>Lysobacterales</taxon>
        <taxon>Rhodanobacteraceae</taxon>
        <taxon>Pseudolysobacter</taxon>
    </lineage>
</organism>
<dbReference type="Gene3D" id="3.40.50.850">
    <property type="entry name" value="Isochorismatase-like"/>
    <property type="match status" value="1"/>
</dbReference>
<dbReference type="CDD" id="cd01012">
    <property type="entry name" value="YcaC_related"/>
    <property type="match status" value="1"/>
</dbReference>
<dbReference type="InterPro" id="IPR036380">
    <property type="entry name" value="Isochorismatase-like_sf"/>
</dbReference>
<evidence type="ECO:0000313" key="3">
    <source>
        <dbReference type="Proteomes" id="UP000291562"/>
    </source>
</evidence>
<dbReference type="EMBL" id="CP035704">
    <property type="protein sequence ID" value="QBB70437.1"/>
    <property type="molecule type" value="Genomic_DNA"/>
</dbReference>
<dbReference type="PANTHER" id="PTHR43559:SF1">
    <property type="entry name" value="HYDROLASE"/>
    <property type="match status" value="1"/>
</dbReference>
<feature type="domain" description="Isochorismatase-like" evidence="1">
    <location>
        <begin position="20"/>
        <end position="172"/>
    </location>
</feature>
<dbReference type="Pfam" id="PF00857">
    <property type="entry name" value="Isochorismatase"/>
    <property type="match status" value="1"/>
</dbReference>
<dbReference type="GO" id="GO:0016787">
    <property type="term" value="F:hydrolase activity"/>
    <property type="evidence" value="ECO:0007669"/>
    <property type="project" value="UniProtKB-KW"/>
</dbReference>
<keyword evidence="2" id="KW-0378">Hydrolase</keyword>
<dbReference type="Proteomes" id="UP000291562">
    <property type="component" value="Chromosome"/>
</dbReference>
<keyword evidence="3" id="KW-1185">Reference proteome</keyword>
<reference evidence="2 3" key="1">
    <citation type="submission" date="2019-01" db="EMBL/GenBank/DDBJ databases">
        <title>Pseudolysobacter antarctica gen. nov., sp. nov., isolated from Fildes Peninsula, Antarctica.</title>
        <authorList>
            <person name="Wei Z."/>
            <person name="Peng F."/>
        </authorList>
    </citation>
    <scope>NUCLEOTIDE SEQUENCE [LARGE SCALE GENOMIC DNA]</scope>
    <source>
        <strain evidence="2 3">AQ6-296</strain>
    </source>
</reference>
<evidence type="ECO:0000313" key="2">
    <source>
        <dbReference type="EMBL" id="QBB70437.1"/>
    </source>
</evidence>
<dbReference type="RefSeq" id="WP_129832695.1">
    <property type="nucleotide sequence ID" value="NZ_CP035704.1"/>
</dbReference>
<dbReference type="AlphaFoldDB" id="A0A411HJ62"/>
<protein>
    <submittedName>
        <fullName evidence="2">Hydrolase</fullName>
    </submittedName>
</protein>
<proteinExistence type="predicted"/>
<dbReference type="PANTHER" id="PTHR43559">
    <property type="entry name" value="HYDROLASE YCAC-RELATED"/>
    <property type="match status" value="1"/>
</dbReference>
<gene>
    <name evidence="2" type="ORF">ELE36_08680</name>
</gene>
<accession>A0A411HJ62</accession>
<dbReference type="InterPro" id="IPR053152">
    <property type="entry name" value="Hydrolase_YcaC-like"/>
</dbReference>
<evidence type="ECO:0000259" key="1">
    <source>
        <dbReference type="Pfam" id="PF00857"/>
    </source>
</evidence>
<sequence length="219" mass="23435">MTSQTRRDPLTDSLLTPDNCALILIDYQAPQINTLRSMDGAHLVANTIALAQTANLFKLPKILSTVGVEGGVNPDTWPSIKAAMQGAPSFDRTSINAWEDADFVAAVKATGRKKLIMGALWTEVCLAFPALDALRDGFEIFVPVDVVGGTSVEAHQAALQRVYQLGAQPVSWISVLCELQRDWNRGATAQGMIDIGSSHGGPWASEIALKQFAAGSSQK</sequence>
<name>A0A411HJ62_9GAMM</name>
<dbReference type="InterPro" id="IPR000868">
    <property type="entry name" value="Isochorismatase-like_dom"/>
</dbReference>
<dbReference type="OrthoDB" id="5786063at2"/>
<dbReference type="SUPFAM" id="SSF52499">
    <property type="entry name" value="Isochorismatase-like hydrolases"/>
    <property type="match status" value="1"/>
</dbReference>